<gene>
    <name evidence="2" type="ORF">M408DRAFT_178249</name>
</gene>
<sequence>MQIPQVDPRNFPLTLYRVTHSEASTTYSPRRGFHAANKRRPETLGEFCTTVEKHLRWRCKDASPFISTFKDRTHAYNWARRWSRNHNRNPCYVVEIEVMPGDDVTVYRVTELVEELEVDPGPLQPEQYASEYLFLHHIPPEAIIGEPEEVRYEGYPMPRNTRYTIRYLDF</sequence>
<dbReference type="Proteomes" id="UP000054097">
    <property type="component" value="Unassembled WGS sequence"/>
</dbReference>
<reference evidence="3" key="2">
    <citation type="submission" date="2015-01" db="EMBL/GenBank/DDBJ databases">
        <title>Evolutionary Origins and Diversification of the Mycorrhizal Mutualists.</title>
        <authorList>
            <consortium name="DOE Joint Genome Institute"/>
            <consortium name="Mycorrhizal Genomics Consortium"/>
            <person name="Kohler A."/>
            <person name="Kuo A."/>
            <person name="Nagy L.G."/>
            <person name="Floudas D."/>
            <person name="Copeland A."/>
            <person name="Barry K.W."/>
            <person name="Cichocki N."/>
            <person name="Veneault-Fourrey C."/>
            <person name="LaButti K."/>
            <person name="Lindquist E.A."/>
            <person name="Lipzen A."/>
            <person name="Lundell T."/>
            <person name="Morin E."/>
            <person name="Murat C."/>
            <person name="Riley R."/>
            <person name="Ohm R."/>
            <person name="Sun H."/>
            <person name="Tunlid A."/>
            <person name="Henrissat B."/>
            <person name="Grigoriev I.V."/>
            <person name="Hibbett D.S."/>
            <person name="Martin F."/>
        </authorList>
    </citation>
    <scope>NUCLEOTIDE SEQUENCE [LARGE SCALE GENOMIC DNA]</scope>
    <source>
        <strain evidence="3">MAFF 305830</strain>
    </source>
</reference>
<proteinExistence type="predicted"/>
<dbReference type="SUPFAM" id="SSF56399">
    <property type="entry name" value="ADP-ribosylation"/>
    <property type="match status" value="1"/>
</dbReference>
<accession>A0A0C3B3S7</accession>
<dbReference type="Pfam" id="PF24494">
    <property type="entry name" value="DUF7587"/>
    <property type="match status" value="1"/>
</dbReference>
<dbReference type="STRING" id="933852.A0A0C3B3S7"/>
<dbReference type="OrthoDB" id="4924573at2759"/>
<reference evidence="2 3" key="1">
    <citation type="submission" date="2014-04" db="EMBL/GenBank/DDBJ databases">
        <authorList>
            <consortium name="DOE Joint Genome Institute"/>
            <person name="Kuo A."/>
            <person name="Zuccaro A."/>
            <person name="Kohler A."/>
            <person name="Nagy L.G."/>
            <person name="Floudas D."/>
            <person name="Copeland A."/>
            <person name="Barry K.W."/>
            <person name="Cichocki N."/>
            <person name="Veneault-Fourrey C."/>
            <person name="LaButti K."/>
            <person name="Lindquist E.A."/>
            <person name="Lipzen A."/>
            <person name="Lundell T."/>
            <person name="Morin E."/>
            <person name="Murat C."/>
            <person name="Sun H."/>
            <person name="Tunlid A."/>
            <person name="Henrissat B."/>
            <person name="Grigoriev I.V."/>
            <person name="Hibbett D.S."/>
            <person name="Martin F."/>
            <person name="Nordberg H.P."/>
            <person name="Cantor M.N."/>
            <person name="Hua S.X."/>
        </authorList>
    </citation>
    <scope>NUCLEOTIDE SEQUENCE [LARGE SCALE GENOMIC DNA]</scope>
    <source>
        <strain evidence="2 3">MAFF 305830</strain>
    </source>
</reference>
<keyword evidence="3" id="KW-1185">Reference proteome</keyword>
<dbReference type="EMBL" id="KN824303">
    <property type="protein sequence ID" value="KIM26859.1"/>
    <property type="molecule type" value="Genomic_DNA"/>
</dbReference>
<evidence type="ECO:0000313" key="3">
    <source>
        <dbReference type="Proteomes" id="UP000054097"/>
    </source>
</evidence>
<dbReference type="HOGENOM" id="CLU_1511487_0_0_1"/>
<protein>
    <recommendedName>
        <fullName evidence="1">DUF7587 domain-containing protein</fullName>
    </recommendedName>
</protein>
<dbReference type="PANTHER" id="PTHR40781:SF1">
    <property type="match status" value="1"/>
</dbReference>
<dbReference type="AlphaFoldDB" id="A0A0C3B3S7"/>
<evidence type="ECO:0000259" key="1">
    <source>
        <dbReference type="Pfam" id="PF24494"/>
    </source>
</evidence>
<dbReference type="Gene3D" id="3.90.210.10">
    <property type="entry name" value="Heat-Labile Enterotoxin, subunit A"/>
    <property type="match status" value="1"/>
</dbReference>
<dbReference type="InterPro" id="IPR056009">
    <property type="entry name" value="DUF7587"/>
</dbReference>
<feature type="domain" description="DUF7587" evidence="1">
    <location>
        <begin position="12"/>
        <end position="146"/>
    </location>
</feature>
<organism evidence="2 3">
    <name type="scientific">Serendipita vermifera MAFF 305830</name>
    <dbReference type="NCBI Taxonomy" id="933852"/>
    <lineage>
        <taxon>Eukaryota</taxon>
        <taxon>Fungi</taxon>
        <taxon>Dikarya</taxon>
        <taxon>Basidiomycota</taxon>
        <taxon>Agaricomycotina</taxon>
        <taxon>Agaricomycetes</taxon>
        <taxon>Sebacinales</taxon>
        <taxon>Serendipitaceae</taxon>
        <taxon>Serendipita</taxon>
    </lineage>
</organism>
<evidence type="ECO:0000313" key="2">
    <source>
        <dbReference type="EMBL" id="KIM26859.1"/>
    </source>
</evidence>
<dbReference type="PANTHER" id="PTHR40781">
    <property type="match status" value="1"/>
</dbReference>
<name>A0A0C3B3S7_SERVB</name>